<feature type="non-terminal residue" evidence="2">
    <location>
        <position position="98"/>
    </location>
</feature>
<accession>A0A699YYE5</accession>
<proteinExistence type="predicted"/>
<comment type="caution">
    <text evidence="2">The sequence shown here is derived from an EMBL/GenBank/DDBJ whole genome shotgun (WGS) entry which is preliminary data.</text>
</comment>
<feature type="region of interest" description="Disordered" evidence="1">
    <location>
        <begin position="62"/>
        <end position="98"/>
    </location>
</feature>
<dbReference type="Proteomes" id="UP000485058">
    <property type="component" value="Unassembled WGS sequence"/>
</dbReference>
<evidence type="ECO:0000256" key="1">
    <source>
        <dbReference type="SAM" id="MobiDB-lite"/>
    </source>
</evidence>
<sequence>MSGANEASGSGRGRGGTTRKGKFTPTVPGRRKKDESAAADGTGKQINNEAFKDLIKAAETEATWQRSARGRGRGAAGMGQQRYQVAFGGADSSEYRTP</sequence>
<dbReference type="AlphaFoldDB" id="A0A699YYE5"/>
<evidence type="ECO:0000313" key="2">
    <source>
        <dbReference type="EMBL" id="GFH11609.1"/>
    </source>
</evidence>
<evidence type="ECO:0000313" key="3">
    <source>
        <dbReference type="Proteomes" id="UP000485058"/>
    </source>
</evidence>
<dbReference type="EMBL" id="BLLF01000418">
    <property type="protein sequence ID" value="GFH11609.1"/>
    <property type="molecule type" value="Genomic_DNA"/>
</dbReference>
<reference evidence="2 3" key="1">
    <citation type="submission" date="2020-02" db="EMBL/GenBank/DDBJ databases">
        <title>Draft genome sequence of Haematococcus lacustris strain NIES-144.</title>
        <authorList>
            <person name="Morimoto D."/>
            <person name="Nakagawa S."/>
            <person name="Yoshida T."/>
            <person name="Sawayama S."/>
        </authorList>
    </citation>
    <scope>NUCLEOTIDE SEQUENCE [LARGE SCALE GENOMIC DNA]</scope>
    <source>
        <strain evidence="2 3">NIES-144</strain>
    </source>
</reference>
<name>A0A699YYE5_HAELA</name>
<keyword evidence="3" id="KW-1185">Reference proteome</keyword>
<organism evidence="2 3">
    <name type="scientific">Haematococcus lacustris</name>
    <name type="common">Green alga</name>
    <name type="synonym">Haematococcus pluvialis</name>
    <dbReference type="NCBI Taxonomy" id="44745"/>
    <lineage>
        <taxon>Eukaryota</taxon>
        <taxon>Viridiplantae</taxon>
        <taxon>Chlorophyta</taxon>
        <taxon>core chlorophytes</taxon>
        <taxon>Chlorophyceae</taxon>
        <taxon>CS clade</taxon>
        <taxon>Chlamydomonadales</taxon>
        <taxon>Haematococcaceae</taxon>
        <taxon>Haematococcus</taxon>
    </lineage>
</organism>
<gene>
    <name evidence="2" type="ORF">HaLaN_07139</name>
</gene>
<feature type="region of interest" description="Disordered" evidence="1">
    <location>
        <begin position="1"/>
        <end position="47"/>
    </location>
</feature>
<protein>
    <submittedName>
        <fullName evidence="2">Uncharacterized protein</fullName>
    </submittedName>
</protein>